<evidence type="ECO:0000256" key="3">
    <source>
        <dbReference type="ARBA" id="ARBA00006402"/>
    </source>
</evidence>
<evidence type="ECO:0000313" key="21">
    <source>
        <dbReference type="Proteomes" id="UP000621799"/>
    </source>
</evidence>
<dbReference type="Proteomes" id="UP000621799">
    <property type="component" value="Unassembled WGS sequence"/>
</dbReference>
<evidence type="ECO:0000256" key="16">
    <source>
        <dbReference type="SAM" id="Coils"/>
    </source>
</evidence>
<keyword evidence="13 17" id="KW-0472">Membrane</keyword>
<keyword evidence="8" id="KW-0547">Nucleotide-binding</keyword>
<dbReference type="Pfam" id="PF00512">
    <property type="entry name" value="HisKA"/>
    <property type="match status" value="1"/>
</dbReference>
<dbReference type="PROSITE" id="PS50109">
    <property type="entry name" value="HIS_KIN"/>
    <property type="match status" value="1"/>
</dbReference>
<dbReference type="Pfam" id="PF05226">
    <property type="entry name" value="CHASE2"/>
    <property type="match status" value="1"/>
</dbReference>
<keyword evidence="11 17" id="KW-1133">Transmembrane helix</keyword>
<dbReference type="InterPro" id="IPR004358">
    <property type="entry name" value="Sig_transdc_His_kin-like_C"/>
</dbReference>
<evidence type="ECO:0000256" key="9">
    <source>
        <dbReference type="ARBA" id="ARBA00022777"/>
    </source>
</evidence>
<dbReference type="FunFam" id="1.10.287.130:FF:000004">
    <property type="entry name" value="Ethylene receptor 1"/>
    <property type="match status" value="1"/>
</dbReference>
<dbReference type="FunFam" id="3.30.565.10:FF:000010">
    <property type="entry name" value="Sensor histidine kinase RcsC"/>
    <property type="match status" value="1"/>
</dbReference>
<evidence type="ECO:0000256" key="13">
    <source>
        <dbReference type="ARBA" id="ARBA00023136"/>
    </source>
</evidence>
<name>A0A928VY79_9CYAN</name>
<dbReference type="Gene3D" id="1.10.287.130">
    <property type="match status" value="1"/>
</dbReference>
<keyword evidence="9" id="KW-0418">Kinase</keyword>
<dbReference type="SUPFAM" id="SSF47384">
    <property type="entry name" value="Homodimeric domain of signal transducing histidine kinase"/>
    <property type="match status" value="1"/>
</dbReference>
<organism evidence="20 21">
    <name type="scientific">Zarconia navalis LEGE 11467</name>
    <dbReference type="NCBI Taxonomy" id="1828826"/>
    <lineage>
        <taxon>Bacteria</taxon>
        <taxon>Bacillati</taxon>
        <taxon>Cyanobacteriota</taxon>
        <taxon>Cyanophyceae</taxon>
        <taxon>Oscillatoriophycideae</taxon>
        <taxon>Oscillatoriales</taxon>
        <taxon>Oscillatoriales incertae sedis</taxon>
        <taxon>Zarconia</taxon>
        <taxon>Zarconia navalis</taxon>
    </lineage>
</organism>
<dbReference type="GO" id="GO:0000155">
    <property type="term" value="F:phosphorelay sensor kinase activity"/>
    <property type="evidence" value="ECO:0007669"/>
    <property type="project" value="InterPro"/>
</dbReference>
<keyword evidence="10" id="KW-0067">ATP-binding</keyword>
<dbReference type="InterPro" id="IPR036097">
    <property type="entry name" value="HisK_dim/P_sf"/>
</dbReference>
<comment type="caution">
    <text evidence="20">The sequence shown here is derived from an EMBL/GenBank/DDBJ whole genome shotgun (WGS) entry which is preliminary data.</text>
</comment>
<dbReference type="AlphaFoldDB" id="A0A928VY79"/>
<keyword evidence="7 17" id="KW-0812">Transmembrane</keyword>
<dbReference type="SMART" id="SM01080">
    <property type="entry name" value="CHASE2"/>
    <property type="match status" value="1"/>
</dbReference>
<comment type="similarity">
    <text evidence="3">In the N-terminal section; belongs to the phytochrome family.</text>
</comment>
<dbReference type="EMBL" id="JADEXN010000084">
    <property type="protein sequence ID" value="MBE9040441.1"/>
    <property type="molecule type" value="Genomic_DNA"/>
</dbReference>
<dbReference type="Pfam" id="PF00072">
    <property type="entry name" value="Response_reg"/>
    <property type="match status" value="1"/>
</dbReference>
<dbReference type="EC" id="2.7.13.3" evidence="4"/>
<keyword evidence="16" id="KW-0175">Coiled coil</keyword>
<dbReference type="CDD" id="cd16922">
    <property type="entry name" value="HATPase_EvgS-ArcB-TorS-like"/>
    <property type="match status" value="1"/>
</dbReference>
<dbReference type="SMART" id="SM00448">
    <property type="entry name" value="REC"/>
    <property type="match status" value="1"/>
</dbReference>
<dbReference type="InterPro" id="IPR036890">
    <property type="entry name" value="HATPase_C_sf"/>
</dbReference>
<evidence type="ECO:0000256" key="6">
    <source>
        <dbReference type="ARBA" id="ARBA00022679"/>
    </source>
</evidence>
<feature type="domain" description="Response regulatory" evidence="19">
    <location>
        <begin position="709"/>
        <end position="835"/>
    </location>
</feature>
<dbReference type="SMART" id="SM00387">
    <property type="entry name" value="HATPase_c"/>
    <property type="match status" value="1"/>
</dbReference>
<sequence length="1024" mass="113749">MKLDFRPGWWRWHIPLTIAISVAGLTIALSGMGMFQLLEWATLDRFFRLRPIEPPDSRIVIVGVEEEDITQLGQWPISDAMLARALKNLRDRHPRVIGLDIYRDLIVEPGHTELVEIFESTPNLIGVEKFSGDAVAPPPTLKKRDRVAMNDIVLDADGKVRRGLISSHRDGETKLSLGAKLALMYLESEGITPAPTGDGAIELGKARFTRFESNDGGYVGADAGGYQLLLNFRGPPGHFETIALSDLLHDRVPAELIRDRIVLIGVTARSLNDFFYNPYTINDATTPAGVEIHAHLASAIVSAALDGRAAIDTFSDPVEGLWIFLWCGSSTMLGLLLPQRKKVAIGLVVAIASPMAMAYLAFLGGWWLPGLTPAIGALCAAIVGIGYTLWNDLRHSHQQLVTYAQTLEDKVRSRTITLERQTRELARKTTQLKKQAKELAVARDTAEAANRSKSAFLAHMSHELRTPLNAILGFSQLMARSTTLPPEHQESVRIVNRSGEHLLSLIENVLDFSKIEAGKIELQPCDFNLYRLLDDLEEMFSLHVRDKGLTLTFKIAPEVPEYIRVDKVKLRQILINTIGNGIKFVQAGGVTVEVSTTRTTRANGDRATVCFAIVDTGLGIAPEELDRLFEPFIQTETGRNAGQGTGLGLAIVRQSIERMEGRITVESQVGVGTRFYFEIPVDVIEANTGEDRRDRRQAIALEVHGLPPRVLVADDRRDNRLMLVEMLRPIGFEVREAQQGVEAVEIWESWQPDFIWMDARMPEMDGGEATRIIRGKECARKLVNNSSKPRKTAIVALSADAQIEADERMLAAGCNAVTHKPIREDVVLEMMAQYLGIRYQTAIRSPIQTDEIGQPNLDKSLIELRGILPPQWFAQLTHAAIAIDNDRILQLLQQIPPEFAPIARQMEQWIGTFRCDRIVESLESTQIGKFPAVRFQGNIRSRLQVMPSEWVTGIYWAAATGDDDRLRSLIKTMPVADAETAKLLLGLVAEFQFEAVMALTEFARNSGGEPMEKQGIISSSVKYS</sequence>
<keyword evidence="6" id="KW-0808">Transferase</keyword>
<dbReference type="InterPro" id="IPR007890">
    <property type="entry name" value="CHASE2"/>
</dbReference>
<feature type="coiled-coil region" evidence="16">
    <location>
        <begin position="418"/>
        <end position="452"/>
    </location>
</feature>
<dbReference type="Pfam" id="PF02518">
    <property type="entry name" value="HATPase_c"/>
    <property type="match status" value="1"/>
</dbReference>
<accession>A0A928VY79</accession>
<dbReference type="GO" id="GO:0005524">
    <property type="term" value="F:ATP binding"/>
    <property type="evidence" value="ECO:0007669"/>
    <property type="project" value="UniProtKB-KW"/>
</dbReference>
<dbReference type="CDD" id="cd00082">
    <property type="entry name" value="HisKA"/>
    <property type="match status" value="1"/>
</dbReference>
<proteinExistence type="inferred from homology"/>
<dbReference type="Gene3D" id="3.30.565.10">
    <property type="entry name" value="Histidine kinase-like ATPase, C-terminal domain"/>
    <property type="match status" value="1"/>
</dbReference>
<reference evidence="20" key="1">
    <citation type="submission" date="2020-10" db="EMBL/GenBank/DDBJ databases">
        <authorList>
            <person name="Castelo-Branco R."/>
            <person name="Eusebio N."/>
            <person name="Adriana R."/>
            <person name="Vieira A."/>
            <person name="Brugerolle De Fraissinette N."/>
            <person name="Rezende De Castro R."/>
            <person name="Schneider M.P."/>
            <person name="Vasconcelos V."/>
            <person name="Leao P.N."/>
        </authorList>
    </citation>
    <scope>NUCLEOTIDE SEQUENCE</scope>
    <source>
        <strain evidence="20">LEGE 11467</strain>
    </source>
</reference>
<protein>
    <recommendedName>
        <fullName evidence="14">Circadian input-output histidine kinase CikA</fullName>
        <ecNumber evidence="4">2.7.13.3</ecNumber>
    </recommendedName>
</protein>
<feature type="transmembrane region" description="Helical" evidence="17">
    <location>
        <begin position="12"/>
        <end position="38"/>
    </location>
</feature>
<keyword evidence="5 15" id="KW-0597">Phosphoprotein</keyword>
<dbReference type="SUPFAM" id="SSF55874">
    <property type="entry name" value="ATPase domain of HSP90 chaperone/DNA topoisomerase II/histidine kinase"/>
    <property type="match status" value="1"/>
</dbReference>
<evidence type="ECO:0000256" key="4">
    <source>
        <dbReference type="ARBA" id="ARBA00012438"/>
    </source>
</evidence>
<dbReference type="PANTHER" id="PTHR43047">
    <property type="entry name" value="TWO-COMPONENT HISTIDINE PROTEIN KINASE"/>
    <property type="match status" value="1"/>
</dbReference>
<feature type="transmembrane region" description="Helical" evidence="17">
    <location>
        <begin position="320"/>
        <end position="337"/>
    </location>
</feature>
<feature type="modified residue" description="4-aspartylphosphate" evidence="15">
    <location>
        <position position="758"/>
    </location>
</feature>
<evidence type="ECO:0000256" key="8">
    <source>
        <dbReference type="ARBA" id="ARBA00022741"/>
    </source>
</evidence>
<evidence type="ECO:0000256" key="7">
    <source>
        <dbReference type="ARBA" id="ARBA00022692"/>
    </source>
</evidence>
<evidence type="ECO:0000256" key="15">
    <source>
        <dbReference type="PROSITE-ProRule" id="PRU00169"/>
    </source>
</evidence>
<evidence type="ECO:0000259" key="19">
    <source>
        <dbReference type="PROSITE" id="PS50110"/>
    </source>
</evidence>
<gene>
    <name evidence="20" type="ORF">IQ235_06515</name>
</gene>
<dbReference type="Gene3D" id="3.40.50.2300">
    <property type="match status" value="1"/>
</dbReference>
<dbReference type="InterPro" id="IPR003661">
    <property type="entry name" value="HisK_dim/P_dom"/>
</dbReference>
<evidence type="ECO:0000256" key="5">
    <source>
        <dbReference type="ARBA" id="ARBA00022553"/>
    </source>
</evidence>
<dbReference type="RefSeq" id="WP_264320687.1">
    <property type="nucleotide sequence ID" value="NZ_JADEXN010000084.1"/>
</dbReference>
<dbReference type="InterPro" id="IPR011006">
    <property type="entry name" value="CheY-like_superfamily"/>
</dbReference>
<dbReference type="PRINTS" id="PR00344">
    <property type="entry name" value="BCTRLSENSOR"/>
</dbReference>
<dbReference type="PROSITE" id="PS50110">
    <property type="entry name" value="RESPONSE_REGULATORY"/>
    <property type="match status" value="1"/>
</dbReference>
<evidence type="ECO:0000259" key="18">
    <source>
        <dbReference type="PROSITE" id="PS50109"/>
    </source>
</evidence>
<keyword evidence="12" id="KW-0902">Two-component regulatory system</keyword>
<evidence type="ECO:0000256" key="14">
    <source>
        <dbReference type="ARBA" id="ARBA00074306"/>
    </source>
</evidence>
<comment type="subcellular location">
    <subcellularLocation>
        <location evidence="2">Membrane</location>
    </subcellularLocation>
</comment>
<feature type="domain" description="Histidine kinase" evidence="18">
    <location>
        <begin position="459"/>
        <end position="683"/>
    </location>
</feature>
<keyword evidence="21" id="KW-1185">Reference proteome</keyword>
<dbReference type="InterPro" id="IPR003594">
    <property type="entry name" value="HATPase_dom"/>
</dbReference>
<dbReference type="SUPFAM" id="SSF52172">
    <property type="entry name" value="CheY-like"/>
    <property type="match status" value="1"/>
</dbReference>
<evidence type="ECO:0000256" key="10">
    <source>
        <dbReference type="ARBA" id="ARBA00022840"/>
    </source>
</evidence>
<dbReference type="GO" id="GO:0016020">
    <property type="term" value="C:membrane"/>
    <property type="evidence" value="ECO:0007669"/>
    <property type="project" value="UniProtKB-SubCell"/>
</dbReference>
<dbReference type="PANTHER" id="PTHR43047:SF64">
    <property type="entry name" value="HISTIDINE KINASE CONTAINING CHEY-HOMOLOGOUS RECEIVER DOMAIN AND PAS DOMAIN-RELATED"/>
    <property type="match status" value="1"/>
</dbReference>
<dbReference type="CDD" id="cd17546">
    <property type="entry name" value="REC_hyHK_CKI1_RcsC-like"/>
    <property type="match status" value="1"/>
</dbReference>
<feature type="transmembrane region" description="Helical" evidence="17">
    <location>
        <begin position="344"/>
        <end position="368"/>
    </location>
</feature>
<evidence type="ECO:0000256" key="1">
    <source>
        <dbReference type="ARBA" id="ARBA00000085"/>
    </source>
</evidence>
<dbReference type="SMART" id="SM00388">
    <property type="entry name" value="HisKA"/>
    <property type="match status" value="1"/>
</dbReference>
<dbReference type="InterPro" id="IPR001789">
    <property type="entry name" value="Sig_transdc_resp-reg_receiver"/>
</dbReference>
<evidence type="ECO:0000256" key="11">
    <source>
        <dbReference type="ARBA" id="ARBA00022989"/>
    </source>
</evidence>
<evidence type="ECO:0000256" key="2">
    <source>
        <dbReference type="ARBA" id="ARBA00004370"/>
    </source>
</evidence>
<evidence type="ECO:0000256" key="17">
    <source>
        <dbReference type="SAM" id="Phobius"/>
    </source>
</evidence>
<comment type="catalytic activity">
    <reaction evidence="1">
        <text>ATP + protein L-histidine = ADP + protein N-phospho-L-histidine.</text>
        <dbReference type="EC" id="2.7.13.3"/>
    </reaction>
</comment>
<dbReference type="InterPro" id="IPR005467">
    <property type="entry name" value="His_kinase_dom"/>
</dbReference>
<evidence type="ECO:0000313" key="20">
    <source>
        <dbReference type="EMBL" id="MBE9040441.1"/>
    </source>
</evidence>
<evidence type="ECO:0000256" key="12">
    <source>
        <dbReference type="ARBA" id="ARBA00023012"/>
    </source>
</evidence>